<protein>
    <recommendedName>
        <fullName evidence="3">Transglutaminase-like domain-containing protein</fullName>
    </recommendedName>
</protein>
<keyword evidence="2" id="KW-0472">Membrane</keyword>
<dbReference type="AlphaFoldDB" id="A0A6J4LJS7"/>
<proteinExistence type="predicted"/>
<feature type="transmembrane region" description="Helical" evidence="2">
    <location>
        <begin position="37"/>
        <end position="55"/>
    </location>
</feature>
<dbReference type="PANTHER" id="PTHR42736">
    <property type="entry name" value="PROTEIN-GLUTAMINE GAMMA-GLUTAMYLTRANSFERASE"/>
    <property type="match status" value="1"/>
</dbReference>
<feature type="transmembrane region" description="Helical" evidence="2">
    <location>
        <begin position="61"/>
        <end position="79"/>
    </location>
</feature>
<keyword evidence="2" id="KW-1133">Transmembrane helix</keyword>
<sequence>MAGSAQIARTVEPRASRAADPCLSSPLEPRVMIRDRLSLAAAIAVVLASSALAPVYEDLGWLPSVLGAVVAVASASALARLAQAPRALQRVAGLLGLSSYVILTFAGSTLLYAVLPTLSTVTSLTASVTGGLEDVQRLAPPVPTTSDLVLLAVLGTGSIAVAVDLLAVVLRKVALSGLPLLLLFAVPSAVLRGGLGVLPFLLAASGWLGLLLTDSRDRLARWGTPLRGARASTKDPGVGRVGRRIGAAALGVAAVVPALMPGLDGRLLGGIGTGAGGAGTTVTYDPMTELAGWLRNSERRPLFTYRSTAGPVFLRRTTLDVYDPGKGRWSASTPSVDDDAVQDGVPTPEGRTAPTDAFDVEVELTGLLGGSWLPVPATPTDIGIDGAWRWDADAETVFSTRRSLLDIGGSYEVRAARVRVDAALLRRRQTVPTDIRKVYAKDPELSDDAQALLDRTTAGLDNDFDRVTAVQRLFRETDFVYAEKTLPRPPGSPDELTAFLQNRRGACQQYASAMAALVRGLDIPARVATGFTGGSRSGPGRYEVTTRDAHAWPEVWFQGVGWVRFEPTPRDDDVEVDVPEYSLEPPLLDAAETEGAVSSAPPTAPPPAGGAGVDQRAPAAGDGASTPQGSQLEEDVSRWWLALPAAVGLLALPSVLAAVRRRWAWRAPDAHVAWRCVQDDAVDVGHRWRRADSPRTAATHLLQVHHLPDDSAEALGRLAAAVERSRYARTPPPADGPQLRRDADTVRAALRAEATREQRWLARLVPPSTLRWASSRSGAALAHLRERSDAALSAVIAQLRHLRGRALHRAG</sequence>
<feature type="transmembrane region" description="Helical" evidence="2">
    <location>
        <begin position="182"/>
        <end position="208"/>
    </location>
</feature>
<dbReference type="InterPro" id="IPR002931">
    <property type="entry name" value="Transglutaminase-like"/>
</dbReference>
<feature type="transmembrane region" description="Helical" evidence="2">
    <location>
        <begin position="91"/>
        <end position="115"/>
    </location>
</feature>
<evidence type="ECO:0000313" key="4">
    <source>
        <dbReference type="EMBL" id="CAA9335107.1"/>
    </source>
</evidence>
<feature type="transmembrane region" description="Helical" evidence="2">
    <location>
        <begin position="148"/>
        <end position="170"/>
    </location>
</feature>
<keyword evidence="2" id="KW-0812">Transmembrane</keyword>
<dbReference type="InterPro" id="IPR052901">
    <property type="entry name" value="Bact_TGase-like"/>
</dbReference>
<feature type="domain" description="Transglutaminase-like" evidence="3">
    <location>
        <begin position="499"/>
        <end position="569"/>
    </location>
</feature>
<dbReference type="InterPro" id="IPR038765">
    <property type="entry name" value="Papain-like_cys_pep_sf"/>
</dbReference>
<dbReference type="Pfam" id="PF11992">
    <property type="entry name" value="TgpA_N"/>
    <property type="match status" value="1"/>
</dbReference>
<dbReference type="Pfam" id="PF01841">
    <property type="entry name" value="Transglut_core"/>
    <property type="match status" value="1"/>
</dbReference>
<feature type="region of interest" description="Disordered" evidence="1">
    <location>
        <begin position="591"/>
        <end position="631"/>
    </location>
</feature>
<reference evidence="4" key="1">
    <citation type="submission" date="2020-02" db="EMBL/GenBank/DDBJ databases">
        <authorList>
            <person name="Meier V. D."/>
        </authorList>
    </citation>
    <scope>NUCLEOTIDE SEQUENCE</scope>
    <source>
        <strain evidence="4">AVDCRST_MAG07</strain>
    </source>
</reference>
<dbReference type="PANTHER" id="PTHR42736:SF1">
    <property type="entry name" value="PROTEIN-GLUTAMINE GAMMA-GLUTAMYLTRANSFERASE"/>
    <property type="match status" value="1"/>
</dbReference>
<dbReference type="SUPFAM" id="SSF54001">
    <property type="entry name" value="Cysteine proteinases"/>
    <property type="match status" value="1"/>
</dbReference>
<gene>
    <name evidence="4" type="ORF">AVDCRST_MAG07-1944</name>
</gene>
<evidence type="ECO:0000256" key="2">
    <source>
        <dbReference type="SAM" id="Phobius"/>
    </source>
</evidence>
<name>A0A6J4LJS7_9ACTN</name>
<evidence type="ECO:0000259" key="3">
    <source>
        <dbReference type="SMART" id="SM00460"/>
    </source>
</evidence>
<dbReference type="EMBL" id="CADCUB010000102">
    <property type="protein sequence ID" value="CAA9335107.1"/>
    <property type="molecule type" value="Genomic_DNA"/>
</dbReference>
<organism evidence="4">
    <name type="scientific">uncultured Frankineae bacterium</name>
    <dbReference type="NCBI Taxonomy" id="437475"/>
    <lineage>
        <taxon>Bacteria</taxon>
        <taxon>Bacillati</taxon>
        <taxon>Actinomycetota</taxon>
        <taxon>Actinomycetes</taxon>
        <taxon>Frankiales</taxon>
        <taxon>environmental samples</taxon>
    </lineage>
</organism>
<dbReference type="InterPro" id="IPR021878">
    <property type="entry name" value="TgpA_N"/>
</dbReference>
<accession>A0A6J4LJS7</accession>
<dbReference type="SMART" id="SM00460">
    <property type="entry name" value="TGc"/>
    <property type="match status" value="1"/>
</dbReference>
<evidence type="ECO:0000256" key="1">
    <source>
        <dbReference type="SAM" id="MobiDB-lite"/>
    </source>
</evidence>
<dbReference type="Gene3D" id="3.10.620.30">
    <property type="match status" value="1"/>
</dbReference>